<feature type="domain" description="SH3" evidence="6">
    <location>
        <begin position="212"/>
        <end position="271"/>
    </location>
</feature>
<dbReference type="EMBL" id="JAAAUY010000544">
    <property type="protein sequence ID" value="KAF9328659.1"/>
    <property type="molecule type" value="Genomic_DNA"/>
</dbReference>
<feature type="region of interest" description="Disordered" evidence="5">
    <location>
        <begin position="1294"/>
        <end position="1388"/>
    </location>
</feature>
<accession>A0A9P5SG99</accession>
<feature type="compositionally biased region" description="Polar residues" evidence="5">
    <location>
        <begin position="812"/>
        <end position="824"/>
    </location>
</feature>
<feature type="non-terminal residue" evidence="9">
    <location>
        <position position="1900"/>
    </location>
</feature>
<gene>
    <name evidence="9" type="ORF">BG006_008195</name>
</gene>
<dbReference type="Gene3D" id="1.20.870.10">
    <property type="entry name" value="Son of sevenless (SoS) protein Chain: S domain 1"/>
    <property type="match status" value="1"/>
</dbReference>
<proteinExistence type="predicted"/>
<evidence type="ECO:0000256" key="2">
    <source>
        <dbReference type="ARBA" id="ARBA00022658"/>
    </source>
</evidence>
<dbReference type="InterPro" id="IPR008937">
    <property type="entry name" value="Ras-like_GEF"/>
</dbReference>
<feature type="compositionally biased region" description="Low complexity" evidence="5">
    <location>
        <begin position="1219"/>
        <end position="1229"/>
    </location>
</feature>
<evidence type="ECO:0000313" key="10">
    <source>
        <dbReference type="Proteomes" id="UP000696485"/>
    </source>
</evidence>
<evidence type="ECO:0000256" key="4">
    <source>
        <dbReference type="PROSITE-ProRule" id="PRU00192"/>
    </source>
</evidence>
<evidence type="ECO:0000313" key="9">
    <source>
        <dbReference type="EMBL" id="KAF9328659.1"/>
    </source>
</evidence>
<evidence type="ECO:0000259" key="8">
    <source>
        <dbReference type="PROSITE" id="PS50212"/>
    </source>
</evidence>
<keyword evidence="10" id="KW-1185">Reference proteome</keyword>
<dbReference type="InterPro" id="IPR036028">
    <property type="entry name" value="SH3-like_dom_sf"/>
</dbReference>
<dbReference type="Pfam" id="PF00618">
    <property type="entry name" value="RasGEF_N"/>
    <property type="match status" value="1"/>
</dbReference>
<feature type="region of interest" description="Disordered" evidence="5">
    <location>
        <begin position="904"/>
        <end position="928"/>
    </location>
</feature>
<name>A0A9P5SG99_9FUNG</name>
<feature type="compositionally biased region" description="Polar residues" evidence="5">
    <location>
        <begin position="1294"/>
        <end position="1303"/>
    </location>
</feature>
<dbReference type="InterPro" id="IPR001895">
    <property type="entry name" value="RASGEF_cat_dom"/>
</dbReference>
<protein>
    <recommendedName>
        <fullName evidence="11">Ras GEF</fullName>
    </recommendedName>
</protein>
<evidence type="ECO:0000259" key="6">
    <source>
        <dbReference type="PROSITE" id="PS50002"/>
    </source>
</evidence>
<feature type="compositionally biased region" description="Polar residues" evidence="5">
    <location>
        <begin position="1562"/>
        <end position="1575"/>
    </location>
</feature>
<dbReference type="SMART" id="SM00326">
    <property type="entry name" value="SH3"/>
    <property type="match status" value="1"/>
</dbReference>
<dbReference type="PROSITE" id="PS50212">
    <property type="entry name" value="RASGEF_NTER"/>
    <property type="match status" value="1"/>
</dbReference>
<dbReference type="SUPFAM" id="SSF50044">
    <property type="entry name" value="SH3-domain"/>
    <property type="match status" value="1"/>
</dbReference>
<evidence type="ECO:0000256" key="1">
    <source>
        <dbReference type="ARBA" id="ARBA00022443"/>
    </source>
</evidence>
<evidence type="ECO:0000256" key="5">
    <source>
        <dbReference type="SAM" id="MobiDB-lite"/>
    </source>
</evidence>
<feature type="compositionally biased region" description="Basic and acidic residues" evidence="5">
    <location>
        <begin position="1073"/>
        <end position="1082"/>
    </location>
</feature>
<feature type="region of interest" description="Disordered" evidence="5">
    <location>
        <begin position="797"/>
        <end position="837"/>
    </location>
</feature>
<feature type="region of interest" description="Disordered" evidence="5">
    <location>
        <begin position="1545"/>
        <end position="1610"/>
    </location>
</feature>
<dbReference type="GO" id="GO:0005085">
    <property type="term" value="F:guanyl-nucleotide exchange factor activity"/>
    <property type="evidence" value="ECO:0007669"/>
    <property type="project" value="UniProtKB-KW"/>
</dbReference>
<organism evidence="9 10">
    <name type="scientific">Podila minutissima</name>
    <dbReference type="NCBI Taxonomy" id="64525"/>
    <lineage>
        <taxon>Eukaryota</taxon>
        <taxon>Fungi</taxon>
        <taxon>Fungi incertae sedis</taxon>
        <taxon>Mucoromycota</taxon>
        <taxon>Mortierellomycotina</taxon>
        <taxon>Mortierellomycetes</taxon>
        <taxon>Mortierellales</taxon>
        <taxon>Mortierellaceae</taxon>
        <taxon>Podila</taxon>
    </lineage>
</organism>
<dbReference type="GO" id="GO:0007265">
    <property type="term" value="P:Ras protein signal transduction"/>
    <property type="evidence" value="ECO:0007669"/>
    <property type="project" value="TreeGrafter"/>
</dbReference>
<feature type="compositionally biased region" description="Basic and acidic residues" evidence="5">
    <location>
        <begin position="970"/>
        <end position="985"/>
    </location>
</feature>
<comment type="caution">
    <text evidence="9">The sequence shown here is derived from an EMBL/GenBank/DDBJ whole genome shotgun (WGS) entry which is preliminary data.</text>
</comment>
<dbReference type="PANTHER" id="PTHR23113:SF354">
    <property type="entry name" value="BUD SITE SELECTION PROTEIN 5"/>
    <property type="match status" value="1"/>
</dbReference>
<dbReference type="Pfam" id="PF00617">
    <property type="entry name" value="RasGEF"/>
    <property type="match status" value="1"/>
</dbReference>
<dbReference type="Gene3D" id="1.10.840.10">
    <property type="entry name" value="Ras guanine-nucleotide exchange factors catalytic domain"/>
    <property type="match status" value="1"/>
</dbReference>
<dbReference type="Proteomes" id="UP000696485">
    <property type="component" value="Unassembled WGS sequence"/>
</dbReference>
<dbReference type="InterPro" id="IPR000651">
    <property type="entry name" value="Ras-like_Gua-exchang_fac_N"/>
</dbReference>
<sequence length="1900" mass="211763">MYRPDSYYPEPTQQYLPQSRLESTTYDSEYRLRLHLFHQEQQSNLPIHAHHIHSRTIDAPHPFSPTHHPYHSQYFEEDLEREQESSYFLYSSHPSHPHLHPITPSSLPSAFTIRGSDNTDKLHNDQSRHFRHPSGFTLSLPPSTKASHEQQQQLYHIQTSTATSDPYRALTPESEVLAISTTTSPTTKTSPGLSNAAHLGGYLDDGDDDIATSDFIVRALHEYHTDAEGHLSFERFQYIKVKHCEPSGWWLGESDCSRGWFPSNRVERVTEEYEAEITSEDYDQIRTGLDGVENQFLGEPSTDSEPLRIRGGHLAFPSSILGHLSVLPGEKAVYGSEASTEMESDYFYQQGATSTTSLSNTTTTTGNTNSMVMTDLTLLYSDFVGEISLYVKELREATTRGDVARYQPIVANIISCVKALLVFTNTITRESEVLTAYPDLAKSRRIILRALGKLYSKCRVANGSQALTTTRQRQFAVEKLGMFANQILGGITEFTNKAREIGLQFQEVTGRRNSRASRTSRASSIMDDSFMSISRVSRARSVELSSSAEQDLAFIAAVDSRSHLAAAPATTTTALAPTSSSGNYGRTVPRRKVSRANSTKGFKSFNAVRNIKVEHGQKFNAAKRAIELLFGEYMECLKTKLRPLGMEHILRKSVESAKVVEVFLASAMDIKARTHVKEDEEYTQLKNDLSAALDEFFEYVHKIETAPLTLEQPLESIMTVLMTLTSALLKRLVDLDVQTKRNSQARLSQQQQQLQVQLQQQQLHQQQLEQQQQQLQELQQLQQQLQQQQKQQRQQRQQEQQQQLQQQKQDASENNSPRASNEFSPTDPLPSRARPSSKDNLLDALISSQPIEISPAMARTIPSAVPKAASRNTAPVPPRAKGVSGGVIVGGNVPLNRKFASMNAISSDRYKRQSSGNPSSTEKDHLNPDAAYGEAHDLERSGSNDRRSNHDSAVVLMSGQNTPHHSIIGGRKEELREDYSKRETGISEEEEVEDDFPAQGPLSSDVQSHADLTFASSQVSVSMVQTVFVAPQASRMVEEPVTHLVLEEPSPVPGTRDDTSKPLRSPRMLPVPETRRAQKDESQPSSRLTTGRHAPSSRQNPSPNLSSTDTNQSRLLSTSPSGVPTYGGSIPRAANPRRARSPIPPSPRLESTPTRRAATSPHLEQSSTMGVDKPSTRALLSRRESRDLQAEPRPSFQSTHSASSVVSASFAPPKRNSRRVSVNSVNVRSEPLASQEDDETLNMLTPSTSSQVQSSSSNHVPCRPGKSQQRVSTLSTLSVGTECSVTAANTRANAGTLRPTSPSVPRGKVSVEYSRRGVGAGRVSTESTRSTRTVGEHEVQQQQQQQGQQGHHQPSGPRTSPIPGYRRQNRVGLTKGQGQGQTTSSTTPWFLEEDYEADEVLYNDNQQLVGATLEAFIEILTSHKDAPEAAFVSTFFTTFRLFTNPIELTGLLVQRFMRQPPSSLDEHERMMWIQHKQERVQKRVHLAFKTWLENYWVSERDRAAFKPIMEFVTQELMDALPGPAGRMLDMLNQWINKRHSLNLSGRGLPKSRSHERLHQVVQEGSTGSNSSSNKYGTVKEKQDASSLSVKGGRRGLLSSGRDSTNNRGPPVPLVNKALLNALSNDATMCKVPVTDIKPVELARQLTIMVGKLYTEIPYLELLGKERPNCSKMIQVSNKITIWVTDTIVDEQDVKKRIGVVKHWIEVGEECLKLNNFDTLTAISCAIESTPVKRLNNTWDGISKSYIERSNQLRKTISSDLNYRDYRAKLKTVQAPCIPFLGLYLTVIAYIEDGNSTYKELNPVVPATPSGTSNPNNTPTTPLPASEALPARKLLRYGRFFQLTKAVQEFRDFQGAYELLEVPRLRDYILKCMENQDSERNYRKSLAIEPRRPSGGVGAGN</sequence>
<keyword evidence="2 3" id="KW-0344">Guanine-nucleotide releasing factor</keyword>
<dbReference type="GO" id="GO:0005886">
    <property type="term" value="C:plasma membrane"/>
    <property type="evidence" value="ECO:0007669"/>
    <property type="project" value="TreeGrafter"/>
</dbReference>
<dbReference type="InterPro" id="IPR001452">
    <property type="entry name" value="SH3_domain"/>
</dbReference>
<dbReference type="CDD" id="cd06224">
    <property type="entry name" value="REM"/>
    <property type="match status" value="1"/>
</dbReference>
<feature type="domain" description="N-terminal Ras-GEF" evidence="8">
    <location>
        <begin position="1404"/>
        <end position="1535"/>
    </location>
</feature>
<feature type="compositionally biased region" description="Low complexity" evidence="5">
    <location>
        <begin position="1247"/>
        <end position="1257"/>
    </location>
</feature>
<keyword evidence="1 4" id="KW-0728">SH3 domain</keyword>
<dbReference type="PROSITE" id="PS50002">
    <property type="entry name" value="SH3"/>
    <property type="match status" value="1"/>
</dbReference>
<dbReference type="InterPro" id="IPR023578">
    <property type="entry name" value="Ras_GEF_dom_sf"/>
</dbReference>
<feature type="compositionally biased region" description="Low complexity" evidence="5">
    <location>
        <begin position="797"/>
        <end position="809"/>
    </location>
</feature>
<evidence type="ECO:0008006" key="11">
    <source>
        <dbReference type="Google" id="ProtNLM"/>
    </source>
</evidence>
<dbReference type="SMART" id="SM00229">
    <property type="entry name" value="RasGEFN"/>
    <property type="match status" value="1"/>
</dbReference>
<evidence type="ECO:0000259" key="7">
    <source>
        <dbReference type="PROSITE" id="PS50009"/>
    </source>
</evidence>
<feature type="domain" description="Ras-GEF" evidence="7">
    <location>
        <begin position="1637"/>
        <end position="1890"/>
    </location>
</feature>
<feature type="compositionally biased region" description="Low complexity" evidence="5">
    <location>
        <begin position="1340"/>
        <end position="1353"/>
    </location>
</feature>
<dbReference type="SUPFAM" id="SSF48366">
    <property type="entry name" value="Ras GEF"/>
    <property type="match status" value="1"/>
</dbReference>
<feature type="compositionally biased region" description="Polar residues" evidence="5">
    <location>
        <begin position="1096"/>
        <end position="1122"/>
    </location>
</feature>
<reference evidence="9" key="1">
    <citation type="journal article" date="2020" name="Fungal Divers.">
        <title>Resolving the Mortierellaceae phylogeny through synthesis of multi-gene phylogenetics and phylogenomics.</title>
        <authorList>
            <person name="Vandepol N."/>
            <person name="Liber J."/>
            <person name="Desiro A."/>
            <person name="Na H."/>
            <person name="Kennedy M."/>
            <person name="Barry K."/>
            <person name="Grigoriev I.V."/>
            <person name="Miller A.N."/>
            <person name="O'Donnell K."/>
            <person name="Stajich J.E."/>
            <person name="Bonito G."/>
        </authorList>
    </citation>
    <scope>NUCLEOTIDE SEQUENCE</scope>
    <source>
        <strain evidence="9">NVP1</strain>
    </source>
</reference>
<feature type="compositionally biased region" description="Low complexity" evidence="5">
    <location>
        <begin position="1321"/>
        <end position="1333"/>
    </location>
</feature>
<feature type="compositionally biased region" description="Low complexity" evidence="5">
    <location>
        <begin position="1806"/>
        <end position="1824"/>
    </location>
</feature>
<feature type="region of interest" description="Disordered" evidence="5">
    <location>
        <begin position="1044"/>
        <end position="1271"/>
    </location>
</feature>
<feature type="compositionally biased region" description="Acidic residues" evidence="5">
    <location>
        <begin position="986"/>
        <end position="996"/>
    </location>
</feature>
<feature type="compositionally biased region" description="Low complexity" evidence="5">
    <location>
        <begin position="1585"/>
        <end position="1603"/>
    </location>
</feature>
<dbReference type="InterPro" id="IPR036964">
    <property type="entry name" value="RASGEF_cat_dom_sf"/>
</dbReference>
<dbReference type="PROSITE" id="PS50009">
    <property type="entry name" value="RASGEF_CAT"/>
    <property type="match status" value="1"/>
</dbReference>
<feature type="compositionally biased region" description="Basic and acidic residues" evidence="5">
    <location>
        <begin position="1181"/>
        <end position="1190"/>
    </location>
</feature>
<dbReference type="PANTHER" id="PTHR23113">
    <property type="entry name" value="GUANINE NUCLEOTIDE EXCHANGE FACTOR"/>
    <property type="match status" value="1"/>
</dbReference>
<dbReference type="SMART" id="SM00147">
    <property type="entry name" value="RasGEF"/>
    <property type="match status" value="1"/>
</dbReference>
<dbReference type="Gene3D" id="2.30.30.40">
    <property type="entry name" value="SH3 Domains"/>
    <property type="match status" value="1"/>
</dbReference>
<feature type="region of interest" description="Disordered" evidence="5">
    <location>
        <begin position="1804"/>
        <end position="1824"/>
    </location>
</feature>
<evidence type="ECO:0000256" key="3">
    <source>
        <dbReference type="PROSITE-ProRule" id="PRU00168"/>
    </source>
</evidence>
<feature type="region of interest" description="Disordered" evidence="5">
    <location>
        <begin position="955"/>
        <end position="1005"/>
    </location>
</feature>